<proteinExistence type="predicted"/>
<reference evidence="1" key="2">
    <citation type="journal article" date="2015" name="Fish Shellfish Immunol.">
        <title>Early steps in the European eel (Anguilla anguilla)-Vibrio vulnificus interaction in the gills: Role of the RtxA13 toxin.</title>
        <authorList>
            <person name="Callol A."/>
            <person name="Pajuelo D."/>
            <person name="Ebbesson L."/>
            <person name="Teles M."/>
            <person name="MacKenzie S."/>
            <person name="Amaro C."/>
        </authorList>
    </citation>
    <scope>NUCLEOTIDE SEQUENCE</scope>
</reference>
<sequence>MCHIHLLWLSQMQVFTLKNCTSHLQTIVAS</sequence>
<evidence type="ECO:0000313" key="1">
    <source>
        <dbReference type="EMBL" id="JAH06305.1"/>
    </source>
</evidence>
<accession>A0A0E9PQG6</accession>
<name>A0A0E9PQG6_ANGAN</name>
<protein>
    <submittedName>
        <fullName evidence="1">Uncharacterized protein</fullName>
    </submittedName>
</protein>
<organism evidence="1">
    <name type="scientific">Anguilla anguilla</name>
    <name type="common">European freshwater eel</name>
    <name type="synonym">Muraena anguilla</name>
    <dbReference type="NCBI Taxonomy" id="7936"/>
    <lineage>
        <taxon>Eukaryota</taxon>
        <taxon>Metazoa</taxon>
        <taxon>Chordata</taxon>
        <taxon>Craniata</taxon>
        <taxon>Vertebrata</taxon>
        <taxon>Euteleostomi</taxon>
        <taxon>Actinopterygii</taxon>
        <taxon>Neopterygii</taxon>
        <taxon>Teleostei</taxon>
        <taxon>Anguilliformes</taxon>
        <taxon>Anguillidae</taxon>
        <taxon>Anguilla</taxon>
    </lineage>
</organism>
<dbReference type="EMBL" id="GBXM01102272">
    <property type="protein sequence ID" value="JAH06305.1"/>
    <property type="molecule type" value="Transcribed_RNA"/>
</dbReference>
<dbReference type="AlphaFoldDB" id="A0A0E9PQG6"/>
<reference evidence="1" key="1">
    <citation type="submission" date="2014-11" db="EMBL/GenBank/DDBJ databases">
        <authorList>
            <person name="Amaro Gonzalez C."/>
        </authorList>
    </citation>
    <scope>NUCLEOTIDE SEQUENCE</scope>
</reference>